<dbReference type="EMBL" id="JACHGJ010000003">
    <property type="protein sequence ID" value="MBB6480578.1"/>
    <property type="molecule type" value="Genomic_DNA"/>
</dbReference>
<dbReference type="Pfam" id="PF03571">
    <property type="entry name" value="Peptidase_M49"/>
    <property type="match status" value="1"/>
</dbReference>
<evidence type="ECO:0000256" key="2">
    <source>
        <dbReference type="ARBA" id="ARBA00022801"/>
    </source>
</evidence>
<reference evidence="3 4" key="1">
    <citation type="submission" date="2020-08" db="EMBL/GenBank/DDBJ databases">
        <title>Genomic Encyclopedia of Type Strains, Phase IV (KMG-IV): sequencing the most valuable type-strain genomes for metagenomic binning, comparative biology and taxonomic classification.</title>
        <authorList>
            <person name="Goeker M."/>
        </authorList>
    </citation>
    <scope>NUCLEOTIDE SEQUENCE [LARGE SCALE GENOMIC DNA]</scope>
    <source>
        <strain evidence="3 4">DSM 2461</strain>
    </source>
</reference>
<dbReference type="GO" id="GO:0046872">
    <property type="term" value="F:metal ion binding"/>
    <property type="evidence" value="ECO:0007669"/>
    <property type="project" value="UniProtKB-KW"/>
</dbReference>
<dbReference type="GO" id="GO:0008239">
    <property type="term" value="F:dipeptidyl-peptidase activity"/>
    <property type="evidence" value="ECO:0007669"/>
    <property type="project" value="TreeGrafter"/>
</dbReference>
<gene>
    <name evidence="3" type="ORF">HNR50_002241</name>
</gene>
<accession>A0A841RD55</accession>
<protein>
    <recommendedName>
        <fullName evidence="5">Peptidase family M49</fullName>
    </recommendedName>
</protein>
<sequence>MNPIEEILNQFKEVPLEADLESLPEDVRSALPYIRQAMDLVTRIFLRQQHEHLPEHYDSVMKGEDEWRKRFYELFKGPWNQLTDFKSEYPDVNNRSAGCAFYPEDWANAKIKKTVEAMSGPEKEAAMDTYTVLRDNKGKLEAIPYHVYYAEELGEVFDLLEKAADMVEHEGLSSYLINRAEALVSGNYRESDAEWVRLTDSPVDLVIGPYEVYADALLGVKATYESMLMVVDREKGNALKEIESNLENLAAVFPVQSGAKAAVGGVAPIVVVDQIYSGGEAAQGVMAAAFNLPNDAWVRGNVGWKQVMLHNVMKAKFTVGTKEIAKKVMHGGENVDFDPMFTFVLLHEISHGLGPAYRADGRETAKCIGSSYVAIEETKADTGALYLILKLGGQYGINRYDSEVLLKTYLAGLFRSMRFGVHEAHGKANVIQFNWLKEKGVITRDGDRFAINAENIQNVAEELLVKVCTIEAAATPEEAEDFLREYGTPGEDILNAIGKLSDIPTDIKPVFPEF</sequence>
<keyword evidence="1" id="KW-0479">Metal-binding</keyword>
<dbReference type="GO" id="GO:0005737">
    <property type="term" value="C:cytoplasm"/>
    <property type="evidence" value="ECO:0007669"/>
    <property type="project" value="TreeGrafter"/>
</dbReference>
<dbReference type="Gene3D" id="3.30.540.30">
    <property type="match status" value="1"/>
</dbReference>
<evidence type="ECO:0000256" key="1">
    <source>
        <dbReference type="ARBA" id="ARBA00022723"/>
    </source>
</evidence>
<keyword evidence="4" id="KW-1185">Reference proteome</keyword>
<name>A0A841RD55_9SPIO</name>
<dbReference type="AlphaFoldDB" id="A0A841RD55"/>
<dbReference type="RefSeq" id="WP_184746836.1">
    <property type="nucleotide sequence ID" value="NZ_JACHGJ010000003.1"/>
</dbReference>
<evidence type="ECO:0008006" key="5">
    <source>
        <dbReference type="Google" id="ProtNLM"/>
    </source>
</evidence>
<comment type="caution">
    <text evidence="3">The sequence shown here is derived from an EMBL/GenBank/DDBJ whole genome shotgun (WGS) entry which is preliminary data.</text>
</comment>
<dbReference type="InterPro" id="IPR039461">
    <property type="entry name" value="Peptidase_M49"/>
</dbReference>
<proteinExistence type="predicted"/>
<keyword evidence="2" id="KW-0378">Hydrolase</keyword>
<evidence type="ECO:0000313" key="3">
    <source>
        <dbReference type="EMBL" id="MBB6480578.1"/>
    </source>
</evidence>
<dbReference type="PANTHER" id="PTHR23422:SF9">
    <property type="entry name" value="ZN-DEPENDENT HYDROLASE"/>
    <property type="match status" value="1"/>
</dbReference>
<dbReference type="Proteomes" id="UP000587760">
    <property type="component" value="Unassembled WGS sequence"/>
</dbReference>
<dbReference type="PANTHER" id="PTHR23422">
    <property type="entry name" value="DIPEPTIDYL PEPTIDASE III-RELATED"/>
    <property type="match status" value="1"/>
</dbReference>
<organism evidence="3 4">
    <name type="scientific">Spirochaeta isovalerica</name>
    <dbReference type="NCBI Taxonomy" id="150"/>
    <lineage>
        <taxon>Bacteria</taxon>
        <taxon>Pseudomonadati</taxon>
        <taxon>Spirochaetota</taxon>
        <taxon>Spirochaetia</taxon>
        <taxon>Spirochaetales</taxon>
        <taxon>Spirochaetaceae</taxon>
        <taxon>Spirochaeta</taxon>
    </lineage>
</organism>
<evidence type="ECO:0000313" key="4">
    <source>
        <dbReference type="Proteomes" id="UP000587760"/>
    </source>
</evidence>